<sequence length="426" mass="47571">MSWNRLYRLKNYMRSSLWIIPFLALVAEQVLFRMVMASDEWTRWVPPWPLSVEGTVAAMQAIISLALSFIVFTFGSLLVAIQIASGQLTPRIIAITLLRDNVIRFTVGLFIFTLLFAIGVISRVNTSTPPPSIVWISGALGVLSLAAFLYFIDYSARLLRPVSIIHRVAEQGFAMIEEVYPDVLRETSETQRSYGSLGVPDRVVTHAGTSDIILAVDINFLTTRATRVDGVIELAARIGDFVSYGQPLFLLYGGTATIPANDLRGSIAFGRERTIEQDPTFAFRVIVDIATKALSRAINDPTTAVLAIDQLHRLLRSVGSRDLRDGSSRDPQGRVRVMYRMPDWEDFVQLTCREIRIYGADNLQIARRLRAMIDNLEDVLPDSRKPVLRLERELLDRMIDKVYLLPEDAALARIADTQGLGGSADA</sequence>
<keyword evidence="1" id="KW-0472">Membrane</keyword>
<evidence type="ECO:0000313" key="2">
    <source>
        <dbReference type="EMBL" id="WFP94804.1"/>
    </source>
</evidence>
<dbReference type="Pfam" id="PF10011">
    <property type="entry name" value="DUF2254"/>
    <property type="match status" value="1"/>
</dbReference>
<organism evidence="2 3">
    <name type="scientific">Ensifer adhaerens</name>
    <name type="common">Sinorhizobium morelense</name>
    <dbReference type="NCBI Taxonomy" id="106592"/>
    <lineage>
        <taxon>Bacteria</taxon>
        <taxon>Pseudomonadati</taxon>
        <taxon>Pseudomonadota</taxon>
        <taxon>Alphaproteobacteria</taxon>
        <taxon>Hyphomicrobiales</taxon>
        <taxon>Rhizobiaceae</taxon>
        <taxon>Sinorhizobium/Ensifer group</taxon>
        <taxon>Ensifer</taxon>
    </lineage>
</organism>
<feature type="transmembrane region" description="Helical" evidence="1">
    <location>
        <begin position="133"/>
        <end position="152"/>
    </location>
</feature>
<keyword evidence="3" id="KW-1185">Reference proteome</keyword>
<gene>
    <name evidence="2" type="ORF">P4B07_34040</name>
</gene>
<evidence type="ECO:0000256" key="1">
    <source>
        <dbReference type="SAM" id="Phobius"/>
    </source>
</evidence>
<dbReference type="RefSeq" id="WP_034800509.1">
    <property type="nucleotide sequence ID" value="NZ_CP015882.1"/>
</dbReference>
<feature type="transmembrane region" description="Helical" evidence="1">
    <location>
        <begin position="102"/>
        <end position="121"/>
    </location>
</feature>
<dbReference type="GeneID" id="29522706"/>
<keyword evidence="2" id="KW-0614">Plasmid</keyword>
<dbReference type="InterPro" id="IPR018723">
    <property type="entry name" value="DUF2254_membrane"/>
</dbReference>
<reference evidence="2 3" key="1">
    <citation type="submission" date="2023-03" db="EMBL/GenBank/DDBJ databases">
        <title>Comparative genome and transcriptome analysis combination mining strategies for increasing vitamin B12 production of Ensifer adhaerens strain.</title>
        <authorList>
            <person name="Yongheng L."/>
        </authorList>
    </citation>
    <scope>NUCLEOTIDE SEQUENCE [LARGE SCALE GENOMIC DNA]</scope>
    <source>
        <strain evidence="2 3">Casida A-T305</strain>
        <plasmid evidence="2 3">unnamedB</plasmid>
    </source>
</reference>
<name>A0ABY8HRR7_ENSAD</name>
<evidence type="ECO:0000313" key="3">
    <source>
        <dbReference type="Proteomes" id="UP001214094"/>
    </source>
</evidence>
<geneLocation type="plasmid" evidence="2 3">
    <name>unnamedB</name>
</geneLocation>
<dbReference type="EMBL" id="CP121310">
    <property type="protein sequence ID" value="WFP94804.1"/>
    <property type="molecule type" value="Genomic_DNA"/>
</dbReference>
<keyword evidence="1" id="KW-1133">Transmembrane helix</keyword>
<feature type="transmembrane region" description="Helical" evidence="1">
    <location>
        <begin position="61"/>
        <end position="81"/>
    </location>
</feature>
<keyword evidence="1" id="KW-0812">Transmembrane</keyword>
<protein>
    <submittedName>
        <fullName evidence="2">DUF2254 domain-containing protein</fullName>
    </submittedName>
</protein>
<dbReference type="Proteomes" id="UP001214094">
    <property type="component" value="Plasmid unnamedB"/>
</dbReference>
<proteinExistence type="predicted"/>
<accession>A0ABY8HRR7</accession>